<dbReference type="InParanoid" id="A0A2R5GHT7"/>
<feature type="region of interest" description="Disordered" evidence="1">
    <location>
        <begin position="355"/>
        <end position="379"/>
    </location>
</feature>
<feature type="region of interest" description="Disordered" evidence="1">
    <location>
        <begin position="1"/>
        <end position="105"/>
    </location>
</feature>
<keyword evidence="3" id="KW-1185">Reference proteome</keyword>
<feature type="compositionally biased region" description="Low complexity" evidence="1">
    <location>
        <begin position="239"/>
        <end position="268"/>
    </location>
</feature>
<gene>
    <name evidence="2" type="ORF">FCC1311_066762</name>
</gene>
<reference evidence="2 3" key="1">
    <citation type="submission" date="2017-12" db="EMBL/GenBank/DDBJ databases">
        <title>Sequencing, de novo assembly and annotation of complete genome of a new Thraustochytrid species, strain FCC1311.</title>
        <authorList>
            <person name="Sedici K."/>
            <person name="Godart F."/>
            <person name="Aiese Cigliano R."/>
            <person name="Sanseverino W."/>
            <person name="Barakat M."/>
            <person name="Ortet P."/>
            <person name="Marechal E."/>
            <person name="Cagnac O."/>
            <person name="Amato A."/>
        </authorList>
    </citation>
    <scope>NUCLEOTIDE SEQUENCE [LARGE SCALE GENOMIC DNA]</scope>
</reference>
<name>A0A2R5GHT7_9STRA</name>
<feature type="compositionally biased region" description="Low complexity" evidence="1">
    <location>
        <begin position="508"/>
        <end position="520"/>
    </location>
</feature>
<feature type="region of interest" description="Disordered" evidence="1">
    <location>
        <begin position="660"/>
        <end position="748"/>
    </location>
</feature>
<accession>A0A2R5GHT7</accession>
<evidence type="ECO:0000313" key="3">
    <source>
        <dbReference type="Proteomes" id="UP000241890"/>
    </source>
</evidence>
<proteinExistence type="predicted"/>
<feature type="compositionally biased region" description="Low complexity" evidence="1">
    <location>
        <begin position="91"/>
        <end position="100"/>
    </location>
</feature>
<comment type="caution">
    <text evidence="2">The sequence shown here is derived from an EMBL/GenBank/DDBJ whole genome shotgun (WGS) entry which is preliminary data.</text>
</comment>
<sequence length="748" mass="81265">MMERRVGIISDMSLQFGSDHSSNVSGRKNPPKQQKNSGFKSESPKKQYSSHSSSSKPRRLPPAATTYIPPPTAPHHSAALGLPTSPPVPVAPSKSSVAAAETTPKAKNDHVEEFFECPASHIRNVAEAGQSPLVPDEACAKNATTRSSEPASLPAALTRLQIGRAALEPVTTTRDNDVQPLFSSLASPRGVRKRIKWFFFENAPDEIGRTEGLVSLLRSGKITEDQLFDELRREHETRSPGSAGSVSSASSSSSSSSSTSTRQQSSWSADVGSPESPVPDPGALALHVDELSFVDRRRNVPSRGPKSPKDDAELLRLRMQRRRFLRSMAMDEHDGEEDVDLLLDLDSEDDDKFDEEFKEDEDDHHQGRTNSQEPGSANEEEINKLNSFNTALSHDEEDEFSYWAELRNGQSNVLKVRFSDTVRVQRTETNGLSLRAESQPLADPHLFVESGNLEINPFIRPRRHCKKKRRIRRLTVADKFNLYEWRLDLMPDKFAARHGQNLKKRAEAAAAGTLDAETGGPQQQINEDAPNPPERTTSLRDLFTRGGMDDLHVNTDSSSSYDQNSLASTAVASKPSSVPSSPGIISSLSAAAATSFSAKLGASTYSLAVKTASAVTSAGSRSGDQRSPSKIGSSGKLGSLSTVPLYGTGRLASNIMSSSKFMSPPASAPLPSSPNGSASDSEHEYDEAGDKADVRSRSGWNIFRSPRPSFGLTRASRNMPRVSKGHGMTRSSEDDQEPSCDDHSFVIV</sequence>
<feature type="compositionally biased region" description="Low complexity" evidence="1">
    <location>
        <begin position="46"/>
        <end position="67"/>
    </location>
</feature>
<dbReference type="EMBL" id="BEYU01000076">
    <property type="protein sequence ID" value="GBG30457.1"/>
    <property type="molecule type" value="Genomic_DNA"/>
</dbReference>
<evidence type="ECO:0000313" key="2">
    <source>
        <dbReference type="EMBL" id="GBG30457.1"/>
    </source>
</evidence>
<dbReference type="Proteomes" id="UP000241890">
    <property type="component" value="Unassembled WGS sequence"/>
</dbReference>
<feature type="compositionally biased region" description="Basic and acidic residues" evidence="1">
    <location>
        <begin position="680"/>
        <end position="696"/>
    </location>
</feature>
<protein>
    <submittedName>
        <fullName evidence="2">Uncharacterized protein</fullName>
    </submittedName>
</protein>
<evidence type="ECO:0000256" key="1">
    <source>
        <dbReference type="SAM" id="MobiDB-lite"/>
    </source>
</evidence>
<feature type="compositionally biased region" description="Low complexity" evidence="1">
    <location>
        <begin position="628"/>
        <end position="639"/>
    </location>
</feature>
<feature type="compositionally biased region" description="Polar residues" evidence="1">
    <location>
        <begin position="615"/>
        <end position="626"/>
    </location>
</feature>
<dbReference type="AlphaFoldDB" id="A0A2R5GHT7"/>
<organism evidence="2 3">
    <name type="scientific">Hondaea fermentalgiana</name>
    <dbReference type="NCBI Taxonomy" id="2315210"/>
    <lineage>
        <taxon>Eukaryota</taxon>
        <taxon>Sar</taxon>
        <taxon>Stramenopiles</taxon>
        <taxon>Bigyra</taxon>
        <taxon>Labyrinthulomycetes</taxon>
        <taxon>Thraustochytrida</taxon>
        <taxon>Thraustochytriidae</taxon>
        <taxon>Hondaea</taxon>
    </lineage>
</organism>
<feature type="compositionally biased region" description="Polar residues" evidence="1">
    <location>
        <begin position="12"/>
        <end position="40"/>
    </location>
</feature>
<feature type="region of interest" description="Disordered" evidence="1">
    <location>
        <begin position="615"/>
        <end position="639"/>
    </location>
</feature>
<feature type="region of interest" description="Disordered" evidence="1">
    <location>
        <begin position="506"/>
        <end position="539"/>
    </location>
</feature>
<feature type="region of interest" description="Disordered" evidence="1">
    <location>
        <begin position="233"/>
        <end position="283"/>
    </location>
</feature>